<dbReference type="AlphaFoldDB" id="A0A934W616"/>
<evidence type="ECO:0000313" key="3">
    <source>
        <dbReference type="Proteomes" id="UP000622890"/>
    </source>
</evidence>
<keyword evidence="3" id="KW-1185">Reference proteome</keyword>
<gene>
    <name evidence="2" type="ORF">JJB74_13625</name>
</gene>
<dbReference type="EMBL" id="JAEPBG010000005">
    <property type="protein sequence ID" value="MBK4735657.1"/>
    <property type="molecule type" value="Genomic_DNA"/>
</dbReference>
<accession>A0A934W616</accession>
<feature type="domain" description="RES" evidence="1">
    <location>
        <begin position="22"/>
        <end position="163"/>
    </location>
</feature>
<dbReference type="Pfam" id="PF08808">
    <property type="entry name" value="RES"/>
    <property type="match status" value="1"/>
</dbReference>
<evidence type="ECO:0000313" key="2">
    <source>
        <dbReference type="EMBL" id="MBK4735657.1"/>
    </source>
</evidence>
<evidence type="ECO:0000259" key="1">
    <source>
        <dbReference type="SMART" id="SM00953"/>
    </source>
</evidence>
<organism evidence="2 3">
    <name type="scientific">Noviherbaspirillum pedocola</name>
    <dbReference type="NCBI Taxonomy" id="2801341"/>
    <lineage>
        <taxon>Bacteria</taxon>
        <taxon>Pseudomonadati</taxon>
        <taxon>Pseudomonadota</taxon>
        <taxon>Betaproteobacteria</taxon>
        <taxon>Burkholderiales</taxon>
        <taxon>Oxalobacteraceae</taxon>
        <taxon>Noviherbaspirillum</taxon>
    </lineage>
</organism>
<dbReference type="InterPro" id="IPR014914">
    <property type="entry name" value="RES_dom"/>
</dbReference>
<name>A0A934W616_9BURK</name>
<dbReference type="Proteomes" id="UP000622890">
    <property type="component" value="Unassembled WGS sequence"/>
</dbReference>
<comment type="caution">
    <text evidence="2">The sequence shown here is derived from an EMBL/GenBank/DDBJ whole genome shotgun (WGS) entry which is preliminary data.</text>
</comment>
<reference evidence="2" key="1">
    <citation type="submission" date="2021-01" db="EMBL/GenBank/DDBJ databases">
        <title>Genome sequence of strain Noviherbaspirillum sp. DKR-6.</title>
        <authorList>
            <person name="Chaudhary D.K."/>
        </authorList>
    </citation>
    <scope>NUCLEOTIDE SEQUENCE</scope>
    <source>
        <strain evidence="2">DKR-6</strain>
    </source>
</reference>
<sequence>MPPDGLPVIHLEPRTLIRISRHASGEPYFGRSGGNRFDDPERVYGTCYFGESLLVALAETLLHDAVAVRGAFRVHPDSLASRHVLRFDGAPLRLANLTGASLKRLGGHAGLSGTASYRLPQRWSQAVHAHPDRVDGFVYMSRHLNTERAIVLFDRAGEKLRMTQATPLIAYPGFVSAARELGIRSA</sequence>
<dbReference type="SMART" id="SM00953">
    <property type="entry name" value="RES"/>
    <property type="match status" value="1"/>
</dbReference>
<proteinExistence type="predicted"/>
<protein>
    <submittedName>
        <fullName evidence="2">RES family NAD+ phosphorylase</fullName>
    </submittedName>
</protein>